<name>A0A9X3ELE0_9BACT</name>
<dbReference type="InterPro" id="IPR027417">
    <property type="entry name" value="P-loop_NTPase"/>
</dbReference>
<dbReference type="RefSeq" id="WP_267767649.1">
    <property type="nucleotide sequence ID" value="NZ_JAPNKE010000002.1"/>
</dbReference>
<gene>
    <name evidence="2" type="ORF">OV079_09555</name>
</gene>
<feature type="domain" description="Double-GTPase 2" evidence="1">
    <location>
        <begin position="2"/>
        <end position="207"/>
    </location>
</feature>
<dbReference type="Gene3D" id="3.40.50.300">
    <property type="entry name" value="P-loop containing nucleotide triphosphate hydrolases"/>
    <property type="match status" value="1"/>
</dbReference>
<evidence type="ECO:0000259" key="1">
    <source>
        <dbReference type="Pfam" id="PF19993"/>
    </source>
</evidence>
<evidence type="ECO:0000313" key="3">
    <source>
        <dbReference type="Proteomes" id="UP001150924"/>
    </source>
</evidence>
<sequence>MILIGVLGAQDTGKTTLLLGNYLELLRGGRLADASFAASRTLHAWESLAAWVRFDDAARRPSFPPHTPRGTSRVPGLLHVGLRGRQDELRDVLLTDAPGEWFTRWAIQEDAPDAEGARWIVERADAFLVLADCERLAGSQRGPARNNIRQLLERLGNHARDRPTTLVWSKADHPPNAGIRAQLRRALNECIPHASEVESTTTDRRTLAGALESVLSLAWSPPRARAVTEPVLEHHPFAAFRGHHAHS</sequence>
<comment type="caution">
    <text evidence="2">The sequence shown here is derived from an EMBL/GenBank/DDBJ whole genome shotgun (WGS) entry which is preliminary data.</text>
</comment>
<evidence type="ECO:0000313" key="2">
    <source>
        <dbReference type="EMBL" id="MCY1005806.1"/>
    </source>
</evidence>
<dbReference type="SUPFAM" id="SSF52540">
    <property type="entry name" value="P-loop containing nucleoside triphosphate hydrolases"/>
    <property type="match status" value="1"/>
</dbReference>
<keyword evidence="3" id="KW-1185">Reference proteome</keyword>
<protein>
    <recommendedName>
        <fullName evidence="1">Double-GTPase 2 domain-containing protein</fullName>
    </recommendedName>
</protein>
<organism evidence="2 3">
    <name type="scientific">Nannocystis pusilla</name>
    <dbReference type="NCBI Taxonomy" id="889268"/>
    <lineage>
        <taxon>Bacteria</taxon>
        <taxon>Pseudomonadati</taxon>
        <taxon>Myxococcota</taxon>
        <taxon>Polyangia</taxon>
        <taxon>Nannocystales</taxon>
        <taxon>Nannocystaceae</taxon>
        <taxon>Nannocystis</taxon>
    </lineage>
</organism>
<dbReference type="Proteomes" id="UP001150924">
    <property type="component" value="Unassembled WGS sequence"/>
</dbReference>
<proteinExistence type="predicted"/>
<dbReference type="AlphaFoldDB" id="A0A9X3ELE0"/>
<dbReference type="EMBL" id="JAPNKE010000002">
    <property type="protein sequence ID" value="MCY1005806.1"/>
    <property type="molecule type" value="Genomic_DNA"/>
</dbReference>
<accession>A0A9X3ELE0</accession>
<dbReference type="InterPro" id="IPR045528">
    <property type="entry name" value="DO-GTPase2"/>
</dbReference>
<reference evidence="2" key="1">
    <citation type="submission" date="2022-11" db="EMBL/GenBank/DDBJ databases">
        <title>Minimal conservation of predation-associated metabolite biosynthetic gene clusters underscores biosynthetic potential of Myxococcota including descriptions for ten novel species: Archangium lansinium sp. nov., Myxococcus landrumus sp. nov., Nannocystis bai.</title>
        <authorList>
            <person name="Ahearne A."/>
            <person name="Stevens C."/>
            <person name="Phillips K."/>
        </authorList>
    </citation>
    <scope>NUCLEOTIDE SEQUENCE</scope>
    <source>
        <strain evidence="2">Na p29</strain>
    </source>
</reference>
<dbReference type="Pfam" id="PF19993">
    <property type="entry name" value="DO-GTPase2"/>
    <property type="match status" value="1"/>
</dbReference>